<comment type="caution">
    <text evidence="3">The sequence shown here is derived from an EMBL/GenBank/DDBJ whole genome shotgun (WGS) entry which is preliminary data.</text>
</comment>
<accession>A0A7W9S4H8</accession>
<dbReference type="EMBL" id="JACHEU010000003">
    <property type="protein sequence ID" value="MBB6013865.1"/>
    <property type="molecule type" value="Genomic_DNA"/>
</dbReference>
<dbReference type="InterPro" id="IPR039013">
    <property type="entry name" value="YgiF"/>
</dbReference>
<evidence type="ECO:0000259" key="1">
    <source>
        <dbReference type="PROSITE" id="PS51707"/>
    </source>
</evidence>
<dbReference type="Pfam" id="PF01928">
    <property type="entry name" value="CYTH"/>
    <property type="match status" value="1"/>
</dbReference>
<dbReference type="PANTHER" id="PTHR39569:SF1">
    <property type="entry name" value="INORGANIC TRIPHOSPHATASE"/>
    <property type="match status" value="1"/>
</dbReference>
<dbReference type="RefSeq" id="WP_343060848.1">
    <property type="nucleotide sequence ID" value="NZ_JACHEU010000003.1"/>
</dbReference>
<reference evidence="3 4" key="1">
    <citation type="submission" date="2020-08" db="EMBL/GenBank/DDBJ databases">
        <title>Genomic Encyclopedia of Type Strains, Phase IV (KMG-IV): sequencing the most valuable type-strain genomes for metagenomic binning, comparative biology and taxonomic classification.</title>
        <authorList>
            <person name="Goeker M."/>
        </authorList>
    </citation>
    <scope>NUCLEOTIDE SEQUENCE [LARGE SCALE GENOMIC DNA]</scope>
    <source>
        <strain evidence="3 4">DSM 11099</strain>
    </source>
</reference>
<dbReference type="AlphaFoldDB" id="A0A7W9S4H8"/>
<dbReference type="Gene3D" id="2.40.320.10">
    <property type="entry name" value="Hypothetical Protein Pfu-838710-001"/>
    <property type="match status" value="1"/>
</dbReference>
<dbReference type="PANTHER" id="PTHR39569">
    <property type="entry name" value="INORGANIC TRIPHOSPHATASE"/>
    <property type="match status" value="1"/>
</dbReference>
<dbReference type="PROSITE" id="PS51707">
    <property type="entry name" value="CYTH"/>
    <property type="match status" value="1"/>
</dbReference>
<dbReference type="InterPro" id="IPR038186">
    <property type="entry name" value="CHAD_dom_sf"/>
</dbReference>
<keyword evidence="4" id="KW-1185">Reference proteome</keyword>
<dbReference type="Proteomes" id="UP000533306">
    <property type="component" value="Unassembled WGS sequence"/>
</dbReference>
<dbReference type="Gene3D" id="1.40.20.10">
    <property type="entry name" value="CHAD domain"/>
    <property type="match status" value="1"/>
</dbReference>
<dbReference type="PROSITE" id="PS51708">
    <property type="entry name" value="CHAD"/>
    <property type="match status" value="1"/>
</dbReference>
<dbReference type="CDD" id="cd07756">
    <property type="entry name" value="CYTH-like_Pase_CHAD"/>
    <property type="match status" value="1"/>
</dbReference>
<name>A0A7W9S4H8_9HYPH</name>
<dbReference type="GO" id="GO:0046872">
    <property type="term" value="F:metal ion binding"/>
    <property type="evidence" value="ECO:0007669"/>
    <property type="project" value="TreeGrafter"/>
</dbReference>
<dbReference type="GO" id="GO:0050355">
    <property type="term" value="F:inorganic triphosphate phosphatase activity"/>
    <property type="evidence" value="ECO:0007669"/>
    <property type="project" value="InterPro"/>
</dbReference>
<dbReference type="SUPFAM" id="SSF55154">
    <property type="entry name" value="CYTH-like phosphatases"/>
    <property type="match status" value="1"/>
</dbReference>
<sequence>MMPETELKLELTPDNADAFLACDPFAEEASLLRQRAIYFDTPRNDLAAAGFTLRVREANGARIQTVKAGGPAAGMFVRREWERSVPDDRPVFDDTLPFLSMLGAKVQDIRPVFEVHVGRMVWNVVQDDATIEVVLDRGEVMAADRRSSLCEIELELKKGNPAALFALARRLGDLVPLRPGVLNKAARGYRLLAEAPRALKAEAVTLHAGMSAEDAFQEIAASCLRHFLLNEPLLSPGNPEALHQARVALRRLRSALSIYREMLKDSRFAHLRDELRWLAGSTGDARDLDVLAARGAEDVLRARIEVARTSAYERAMEALNSPRARLLMLDLVEWLAFGEWRTAEAGAAIRAQPVRDFAATALDRFRRKVKKGGRDLAELDDETRHEVRKDAKKLRYAAGFFGSLFDTRRQQRRFRRFVDALEVMQDRLGTLNDLAVLPRLLERLDLAPDEVAGMLAPAGKEGLTEAAEAHDAFVDAKRFWR</sequence>
<evidence type="ECO:0000313" key="3">
    <source>
        <dbReference type="EMBL" id="MBB6013865.1"/>
    </source>
</evidence>
<dbReference type="InterPro" id="IPR033469">
    <property type="entry name" value="CYTH-like_dom_sf"/>
</dbReference>
<feature type="domain" description="CHAD" evidence="2">
    <location>
        <begin position="209"/>
        <end position="481"/>
    </location>
</feature>
<dbReference type="InterPro" id="IPR007899">
    <property type="entry name" value="CHAD_dom"/>
</dbReference>
<evidence type="ECO:0000259" key="2">
    <source>
        <dbReference type="PROSITE" id="PS51708"/>
    </source>
</evidence>
<protein>
    <submittedName>
        <fullName evidence="3">Inorganic triphosphatase YgiF</fullName>
    </submittedName>
</protein>
<dbReference type="Pfam" id="PF05235">
    <property type="entry name" value="CHAD"/>
    <property type="match status" value="1"/>
</dbReference>
<gene>
    <name evidence="3" type="ORF">HNR59_003259</name>
</gene>
<dbReference type="InterPro" id="IPR023577">
    <property type="entry name" value="CYTH_domain"/>
</dbReference>
<dbReference type="SMART" id="SM00880">
    <property type="entry name" value="CHAD"/>
    <property type="match status" value="1"/>
</dbReference>
<evidence type="ECO:0000313" key="4">
    <source>
        <dbReference type="Proteomes" id="UP000533306"/>
    </source>
</evidence>
<feature type="domain" description="CYTH" evidence="1">
    <location>
        <begin position="2"/>
        <end position="195"/>
    </location>
</feature>
<organism evidence="3 4">
    <name type="scientific">Aquamicrobium lusatiense</name>
    <dbReference type="NCBI Taxonomy" id="89772"/>
    <lineage>
        <taxon>Bacteria</taxon>
        <taxon>Pseudomonadati</taxon>
        <taxon>Pseudomonadota</taxon>
        <taxon>Alphaproteobacteria</taxon>
        <taxon>Hyphomicrobiales</taxon>
        <taxon>Phyllobacteriaceae</taxon>
        <taxon>Aquamicrobium</taxon>
    </lineage>
</organism>
<dbReference type="SMART" id="SM01118">
    <property type="entry name" value="CYTH"/>
    <property type="match status" value="1"/>
</dbReference>
<proteinExistence type="predicted"/>